<accession>A0A1R2AM19</accession>
<dbReference type="AlphaFoldDB" id="A0A1R2AM19"/>
<evidence type="ECO:0000313" key="3">
    <source>
        <dbReference type="Proteomes" id="UP000187209"/>
    </source>
</evidence>
<evidence type="ECO:0008006" key="4">
    <source>
        <dbReference type="Google" id="ProtNLM"/>
    </source>
</evidence>
<dbReference type="OrthoDB" id="312606at2759"/>
<dbReference type="InterPro" id="IPR036748">
    <property type="entry name" value="MTH938-like_sf"/>
</dbReference>
<proteinExistence type="predicted"/>
<evidence type="ECO:0000313" key="1">
    <source>
        <dbReference type="EMBL" id="OMJ65556.1"/>
    </source>
</evidence>
<dbReference type="GO" id="GO:0005743">
    <property type="term" value="C:mitochondrial inner membrane"/>
    <property type="evidence" value="ECO:0007669"/>
    <property type="project" value="TreeGrafter"/>
</dbReference>
<reference evidence="1 3" key="1">
    <citation type="submission" date="2016-11" db="EMBL/GenBank/DDBJ databases">
        <title>The macronuclear genome of Stentor coeruleus: a giant cell with tiny introns.</title>
        <authorList>
            <person name="Slabodnick M."/>
            <person name="Ruby J.G."/>
            <person name="Reiff S.B."/>
            <person name="Swart E.C."/>
            <person name="Gosai S."/>
            <person name="Prabakaran S."/>
            <person name="Witkowska E."/>
            <person name="Larue G.E."/>
            <person name="Fisher S."/>
            <person name="Freeman R.M."/>
            <person name="Gunawardena J."/>
            <person name="Chu W."/>
            <person name="Stover N.A."/>
            <person name="Gregory B.D."/>
            <person name="Nowacki M."/>
            <person name="Derisi J."/>
            <person name="Roy S.W."/>
            <person name="Marshall W.F."/>
            <person name="Sood P."/>
        </authorList>
    </citation>
    <scope>NUCLEOTIDE SEQUENCE [LARGE SCALE GENOMIC DNA]</scope>
    <source>
        <strain evidence="1">WM001</strain>
    </source>
</reference>
<dbReference type="SUPFAM" id="SSF64076">
    <property type="entry name" value="MTH938-like"/>
    <property type="match status" value="1"/>
</dbReference>
<gene>
    <name evidence="1" type="ORF">SteCoe_38002</name>
    <name evidence="2" type="ORF">SteCoe_4965</name>
</gene>
<dbReference type="EMBL" id="MPUH01000064">
    <property type="protein sequence ID" value="OMJ92303.1"/>
    <property type="molecule type" value="Genomic_DNA"/>
</dbReference>
<dbReference type="EMBL" id="MPUH01002063">
    <property type="protein sequence ID" value="OMJ65556.1"/>
    <property type="molecule type" value="Genomic_DNA"/>
</dbReference>
<dbReference type="GO" id="GO:0032981">
    <property type="term" value="P:mitochondrial respiratory chain complex I assembly"/>
    <property type="evidence" value="ECO:0007669"/>
    <property type="project" value="TreeGrafter"/>
</dbReference>
<comment type="caution">
    <text evidence="1">The sequence shown here is derived from an EMBL/GenBank/DDBJ whole genome shotgun (WGS) entry which is preliminary data.</text>
</comment>
<dbReference type="PANTHER" id="PTHR21192:SF2">
    <property type="entry name" value="NADH DEHYDROGENASE [UBIQUINONE] 1 ALPHA SUBCOMPLEX ASSEMBLY FACTOR 3"/>
    <property type="match status" value="1"/>
</dbReference>
<evidence type="ECO:0000313" key="2">
    <source>
        <dbReference type="EMBL" id="OMJ92303.1"/>
    </source>
</evidence>
<dbReference type="PANTHER" id="PTHR21192">
    <property type="entry name" value="NUCLEAR PROTEIN E3-3"/>
    <property type="match status" value="1"/>
</dbReference>
<dbReference type="Gene3D" id="3.40.1230.10">
    <property type="entry name" value="MTH938-like"/>
    <property type="match status" value="1"/>
</dbReference>
<sequence>MRALGRLRRFFSEDIFKDAEGRFRTRWDTRDNNTIPSITPHEIPEYKAKLTSKIDRKRIFDFQLPEMFSSFNPPLQVWSVADGMFSINQIWVPGPILLFPDMVFQWHASRLEDIEEHHLDIVRLVQPRIEYIIIGTGKSKNIDFTEPLRQKFRMTGINLDFCPTFEACGTFNLTADEGRRVCAFLLPTNYD</sequence>
<name>A0A1R2AM19_9CILI</name>
<dbReference type="Pfam" id="PF04430">
    <property type="entry name" value="DUF498"/>
    <property type="match status" value="1"/>
</dbReference>
<dbReference type="Proteomes" id="UP000187209">
    <property type="component" value="Unassembled WGS sequence"/>
</dbReference>
<dbReference type="InterPro" id="IPR007523">
    <property type="entry name" value="NDUFAF3/AAMDC"/>
</dbReference>
<keyword evidence="3" id="KW-1185">Reference proteome</keyword>
<organism evidence="1 3">
    <name type="scientific">Stentor coeruleus</name>
    <dbReference type="NCBI Taxonomy" id="5963"/>
    <lineage>
        <taxon>Eukaryota</taxon>
        <taxon>Sar</taxon>
        <taxon>Alveolata</taxon>
        <taxon>Ciliophora</taxon>
        <taxon>Postciliodesmatophora</taxon>
        <taxon>Heterotrichea</taxon>
        <taxon>Heterotrichida</taxon>
        <taxon>Stentoridae</taxon>
        <taxon>Stentor</taxon>
    </lineage>
</organism>
<protein>
    <recommendedName>
        <fullName evidence="4">NADH dehydrogenase [ubiquinone] 1 alpha subcomplex assembly factor 3</fullName>
    </recommendedName>
</protein>